<proteinExistence type="predicted"/>
<keyword evidence="2" id="KW-1185">Reference proteome</keyword>
<accession>A0A395HZH6</accession>
<evidence type="ECO:0000313" key="2">
    <source>
        <dbReference type="Proteomes" id="UP000248961"/>
    </source>
</evidence>
<dbReference type="OrthoDB" id="4955540at2759"/>
<name>A0A395HZH6_ASPHC</name>
<dbReference type="Proteomes" id="UP000248961">
    <property type="component" value="Unassembled WGS sequence"/>
</dbReference>
<dbReference type="GeneID" id="37199342"/>
<dbReference type="RefSeq" id="XP_025552496.1">
    <property type="nucleotide sequence ID" value="XM_025695053.1"/>
</dbReference>
<gene>
    <name evidence="1" type="ORF">BO97DRAFT_404867</name>
</gene>
<sequence length="154" mass="17729">MSTINIVKFYFPKPWLASFRDDQLQSYIKLAYLTVSARQSYPKAVLFRSLVHLQVKSEGSRKHLRKGTWHVTLCYKSEDHLARGQHVAAHAYVRGKEDLTLLRATYRGPKPDSQLNANGKWSWAVEDESHVAQEMVYGHISTSKNRKRSGRGRT</sequence>
<protein>
    <submittedName>
        <fullName evidence="1">Uncharacterized protein</fullName>
    </submittedName>
</protein>
<dbReference type="VEuPathDB" id="FungiDB:BO97DRAFT_404867"/>
<organism evidence="1 2">
    <name type="scientific">Aspergillus homomorphus (strain CBS 101889)</name>
    <dbReference type="NCBI Taxonomy" id="1450537"/>
    <lineage>
        <taxon>Eukaryota</taxon>
        <taxon>Fungi</taxon>
        <taxon>Dikarya</taxon>
        <taxon>Ascomycota</taxon>
        <taxon>Pezizomycotina</taxon>
        <taxon>Eurotiomycetes</taxon>
        <taxon>Eurotiomycetidae</taxon>
        <taxon>Eurotiales</taxon>
        <taxon>Aspergillaceae</taxon>
        <taxon>Aspergillus</taxon>
        <taxon>Aspergillus subgen. Circumdati</taxon>
    </lineage>
</organism>
<dbReference type="EMBL" id="KZ824279">
    <property type="protein sequence ID" value="RAL13342.1"/>
    <property type="molecule type" value="Genomic_DNA"/>
</dbReference>
<reference evidence="1 2" key="1">
    <citation type="submission" date="2018-02" db="EMBL/GenBank/DDBJ databases">
        <title>The genomes of Aspergillus section Nigri reveals drivers in fungal speciation.</title>
        <authorList>
            <consortium name="DOE Joint Genome Institute"/>
            <person name="Vesth T.C."/>
            <person name="Nybo J."/>
            <person name="Theobald S."/>
            <person name="Brandl J."/>
            <person name="Frisvad J.C."/>
            <person name="Nielsen K.F."/>
            <person name="Lyhne E.K."/>
            <person name="Kogle M.E."/>
            <person name="Kuo A."/>
            <person name="Riley R."/>
            <person name="Clum A."/>
            <person name="Nolan M."/>
            <person name="Lipzen A."/>
            <person name="Salamov A."/>
            <person name="Henrissat B."/>
            <person name="Wiebenga A."/>
            <person name="De vries R.P."/>
            <person name="Grigoriev I.V."/>
            <person name="Mortensen U.H."/>
            <person name="Andersen M.R."/>
            <person name="Baker S.E."/>
        </authorList>
    </citation>
    <scope>NUCLEOTIDE SEQUENCE [LARGE SCALE GENOMIC DNA]</scope>
    <source>
        <strain evidence="1 2">CBS 101889</strain>
    </source>
</reference>
<dbReference type="AlphaFoldDB" id="A0A395HZH6"/>
<evidence type="ECO:0000313" key="1">
    <source>
        <dbReference type="EMBL" id="RAL13342.1"/>
    </source>
</evidence>